<protein>
    <submittedName>
        <fullName evidence="2">Uncharacterized protein</fullName>
    </submittedName>
</protein>
<dbReference type="eggNOG" id="ENOG5030R7C">
    <property type="taxonomic scope" value="Bacteria"/>
</dbReference>
<dbReference type="PATRIC" id="fig|158500.4.peg.4529"/>
<proteinExistence type="predicted"/>
<accession>A0A031JQ02</accession>
<dbReference type="AlphaFoldDB" id="A0A031JQ02"/>
<name>A0A031JQ02_9SPHN</name>
<comment type="caution">
    <text evidence="2">The sequence shown here is derived from an EMBL/GenBank/DDBJ whole genome shotgun (WGS) entry which is preliminary data.</text>
</comment>
<dbReference type="EMBL" id="JFYZ01000034">
    <property type="protein sequence ID" value="EZP77134.1"/>
    <property type="molecule type" value="Genomic_DNA"/>
</dbReference>
<dbReference type="RefSeq" id="WP_236727442.1">
    <property type="nucleotide sequence ID" value="NZ_JFYZ01000034.1"/>
</dbReference>
<organism evidence="2 3">
    <name type="scientific">Novosphingobium resinovorum</name>
    <dbReference type="NCBI Taxonomy" id="158500"/>
    <lineage>
        <taxon>Bacteria</taxon>
        <taxon>Pseudomonadati</taxon>
        <taxon>Pseudomonadota</taxon>
        <taxon>Alphaproteobacteria</taxon>
        <taxon>Sphingomonadales</taxon>
        <taxon>Sphingomonadaceae</taxon>
        <taxon>Novosphingobium</taxon>
    </lineage>
</organism>
<feature type="compositionally biased region" description="Polar residues" evidence="1">
    <location>
        <begin position="176"/>
        <end position="188"/>
    </location>
</feature>
<sequence>MSFVPRSKDAGSGTQGGRVGQGYKTSQGQDAAGVGFPRQVSIDISEHFFRLTTESVRLRSNETHSYQTLATLVNARAASAAAMDHDSDVLRSHLDKIPTEGGIRIKLRVTASSAENLSEAQHILAKQLGQGMSAGDMLSLLLFDYIVEQKAKAVVAKLREQGLDLPPTQAAGKIASDSQQVSPSVPMA</sequence>
<evidence type="ECO:0000313" key="2">
    <source>
        <dbReference type="EMBL" id="EZP77134.1"/>
    </source>
</evidence>
<gene>
    <name evidence="2" type="ORF">BV97_04459</name>
</gene>
<dbReference type="Proteomes" id="UP000024329">
    <property type="component" value="Unassembled WGS sequence"/>
</dbReference>
<feature type="region of interest" description="Disordered" evidence="1">
    <location>
        <begin position="167"/>
        <end position="188"/>
    </location>
</feature>
<feature type="region of interest" description="Disordered" evidence="1">
    <location>
        <begin position="1"/>
        <end position="32"/>
    </location>
</feature>
<evidence type="ECO:0000313" key="3">
    <source>
        <dbReference type="Proteomes" id="UP000024329"/>
    </source>
</evidence>
<evidence type="ECO:0000256" key="1">
    <source>
        <dbReference type="SAM" id="MobiDB-lite"/>
    </source>
</evidence>
<reference evidence="2 3" key="1">
    <citation type="submission" date="2014-03" db="EMBL/GenBank/DDBJ databases">
        <title>Whole genome sequence of Novosphingobium resinovorum KF1.</title>
        <authorList>
            <person name="Gan H.M."/>
            <person name="Gan H.Y."/>
            <person name="Chew T.H."/>
            <person name="Savka M.A."/>
        </authorList>
    </citation>
    <scope>NUCLEOTIDE SEQUENCE [LARGE SCALE GENOMIC DNA]</scope>
    <source>
        <strain evidence="2 3">KF1</strain>
    </source>
</reference>